<feature type="signal peptide" evidence="2">
    <location>
        <begin position="1"/>
        <end position="19"/>
    </location>
</feature>
<feature type="compositionally biased region" description="Basic residues" evidence="1">
    <location>
        <begin position="79"/>
        <end position="91"/>
    </location>
</feature>
<feature type="compositionally biased region" description="Low complexity" evidence="1">
    <location>
        <begin position="52"/>
        <end position="70"/>
    </location>
</feature>
<organism evidence="3 4">
    <name type="scientific">Triparma laevis f. inornata</name>
    <dbReference type="NCBI Taxonomy" id="1714386"/>
    <lineage>
        <taxon>Eukaryota</taxon>
        <taxon>Sar</taxon>
        <taxon>Stramenopiles</taxon>
        <taxon>Ochrophyta</taxon>
        <taxon>Bolidophyceae</taxon>
        <taxon>Parmales</taxon>
        <taxon>Triparmaceae</taxon>
        <taxon>Triparma</taxon>
    </lineage>
</organism>
<evidence type="ECO:0000256" key="1">
    <source>
        <dbReference type="SAM" id="MobiDB-lite"/>
    </source>
</evidence>
<comment type="caution">
    <text evidence="3">The sequence shown here is derived from an EMBL/GenBank/DDBJ whole genome shotgun (WGS) entry which is preliminary data.</text>
</comment>
<gene>
    <name evidence="3" type="ORF">TL16_g11214</name>
</gene>
<name>A0A9W7BM06_9STRA</name>
<dbReference type="Proteomes" id="UP001162640">
    <property type="component" value="Unassembled WGS sequence"/>
</dbReference>
<dbReference type="AlphaFoldDB" id="A0A9W7BM06"/>
<dbReference type="EMBL" id="BLQM01000416">
    <property type="protein sequence ID" value="GMH88645.1"/>
    <property type="molecule type" value="Genomic_DNA"/>
</dbReference>
<feature type="region of interest" description="Disordered" evidence="1">
    <location>
        <begin position="26"/>
        <end position="102"/>
    </location>
</feature>
<protein>
    <submittedName>
        <fullName evidence="3">Uncharacterized protein</fullName>
    </submittedName>
</protein>
<evidence type="ECO:0000313" key="3">
    <source>
        <dbReference type="EMBL" id="GMH88645.1"/>
    </source>
</evidence>
<feature type="chain" id="PRO_5040834005" evidence="2">
    <location>
        <begin position="20"/>
        <end position="418"/>
    </location>
</feature>
<reference evidence="4" key="1">
    <citation type="journal article" date="2023" name="Commun. Biol.">
        <title>Genome analysis of Parmales, the sister group of diatoms, reveals the evolutionary specialization of diatoms from phago-mixotrophs to photoautotrophs.</title>
        <authorList>
            <person name="Ban H."/>
            <person name="Sato S."/>
            <person name="Yoshikawa S."/>
            <person name="Yamada K."/>
            <person name="Nakamura Y."/>
            <person name="Ichinomiya M."/>
            <person name="Sato N."/>
            <person name="Blanc-Mathieu R."/>
            <person name="Endo H."/>
            <person name="Kuwata A."/>
            <person name="Ogata H."/>
        </authorList>
    </citation>
    <scope>NUCLEOTIDE SEQUENCE [LARGE SCALE GENOMIC DNA]</scope>
</reference>
<sequence>MKFSIVLTIALMTTDLVHVQTRLVSGSSSGSKSASKDAGVETNQISAAELRSSGSKSAKSGKGSGSKSNKSGGGGIKSFKGKKGKKGKKKERKEGAEGAQPQPTTTKKIYIFRHGEKVDANVVIIHIHLSYDSQCLSEQGWAWAYNMKSDFTETNNFSVPDVIFSGDYGNDWNCRDRNGWYRTQQIIQPLAISLNITVNNSMGFLPGSCGMVWLPEGKPPYINKKAVQAYAGTKSTFYTNCITQWVNDQPEGTGENACALRGTYWCDEQFSHFTFTESMCCNSASATKILATLAEPDVTMALVAWEHASIRYLTVALEYPEVREGELCWAKHDFDTIYEVIYDCVSDESGKDTCTGKKLNRLSQGFNEEGHYLGPSSYCGANYPTSYCTGDLPIWRQEDTIVAKNPNAPEAFECPAGT</sequence>
<evidence type="ECO:0000256" key="2">
    <source>
        <dbReference type="SAM" id="SignalP"/>
    </source>
</evidence>
<evidence type="ECO:0000313" key="4">
    <source>
        <dbReference type="Proteomes" id="UP001162640"/>
    </source>
</evidence>
<keyword evidence="2" id="KW-0732">Signal</keyword>
<proteinExistence type="predicted"/>
<accession>A0A9W7BM06</accession>